<protein>
    <recommendedName>
        <fullName evidence="3">UBN2 domain-containing protein</fullName>
    </recommendedName>
</protein>
<evidence type="ECO:0000313" key="2">
    <source>
        <dbReference type="Proteomes" id="UP001151760"/>
    </source>
</evidence>
<dbReference type="EMBL" id="BQNB010010583">
    <property type="protein sequence ID" value="GJS79233.1"/>
    <property type="molecule type" value="Genomic_DNA"/>
</dbReference>
<keyword evidence="2" id="KW-1185">Reference proteome</keyword>
<gene>
    <name evidence="1" type="ORF">Tco_0729114</name>
</gene>
<organism evidence="1 2">
    <name type="scientific">Tanacetum coccineum</name>
    <dbReference type="NCBI Taxonomy" id="301880"/>
    <lineage>
        <taxon>Eukaryota</taxon>
        <taxon>Viridiplantae</taxon>
        <taxon>Streptophyta</taxon>
        <taxon>Embryophyta</taxon>
        <taxon>Tracheophyta</taxon>
        <taxon>Spermatophyta</taxon>
        <taxon>Magnoliopsida</taxon>
        <taxon>eudicotyledons</taxon>
        <taxon>Gunneridae</taxon>
        <taxon>Pentapetalae</taxon>
        <taxon>asterids</taxon>
        <taxon>campanulids</taxon>
        <taxon>Asterales</taxon>
        <taxon>Asteraceae</taxon>
        <taxon>Asteroideae</taxon>
        <taxon>Anthemideae</taxon>
        <taxon>Anthemidinae</taxon>
        <taxon>Tanacetum</taxon>
    </lineage>
</organism>
<accession>A0ABQ4YR46</accession>
<reference evidence="1" key="1">
    <citation type="journal article" date="2022" name="Int. J. Mol. Sci.">
        <title>Draft Genome of Tanacetum Coccineum: Genomic Comparison of Closely Related Tanacetum-Family Plants.</title>
        <authorList>
            <person name="Yamashiro T."/>
            <person name="Shiraishi A."/>
            <person name="Nakayama K."/>
            <person name="Satake H."/>
        </authorList>
    </citation>
    <scope>NUCLEOTIDE SEQUENCE</scope>
</reference>
<sequence>MLCTGFFLRLRELVGIVKKFELGVEEWSSAKSLKALDDVFLTELVRNFLRASTFQIGSAKVTAIEESKNLTTLSLDELIGNLKVYEEVIKKDSENVKSKREQSRSFCLEKYLRNLSDDVLLSSIVKMKNSHGRRRDFIENSFKSRGRFVRQSMVCA</sequence>
<evidence type="ECO:0000313" key="1">
    <source>
        <dbReference type="EMBL" id="GJS79233.1"/>
    </source>
</evidence>
<reference evidence="1" key="2">
    <citation type="submission" date="2022-01" db="EMBL/GenBank/DDBJ databases">
        <authorList>
            <person name="Yamashiro T."/>
            <person name="Shiraishi A."/>
            <person name="Satake H."/>
            <person name="Nakayama K."/>
        </authorList>
    </citation>
    <scope>NUCLEOTIDE SEQUENCE</scope>
</reference>
<evidence type="ECO:0008006" key="3">
    <source>
        <dbReference type="Google" id="ProtNLM"/>
    </source>
</evidence>
<dbReference type="Proteomes" id="UP001151760">
    <property type="component" value="Unassembled WGS sequence"/>
</dbReference>
<proteinExistence type="predicted"/>
<comment type="caution">
    <text evidence="1">The sequence shown here is derived from an EMBL/GenBank/DDBJ whole genome shotgun (WGS) entry which is preliminary data.</text>
</comment>
<name>A0ABQ4YR46_9ASTR</name>